<evidence type="ECO:0000313" key="1">
    <source>
        <dbReference type="EMBL" id="PVH98684.1"/>
    </source>
</evidence>
<dbReference type="Proteomes" id="UP000244855">
    <property type="component" value="Unassembled WGS sequence"/>
</dbReference>
<organism evidence="1 2">
    <name type="scientific">Periconia macrospinosa</name>
    <dbReference type="NCBI Taxonomy" id="97972"/>
    <lineage>
        <taxon>Eukaryota</taxon>
        <taxon>Fungi</taxon>
        <taxon>Dikarya</taxon>
        <taxon>Ascomycota</taxon>
        <taxon>Pezizomycotina</taxon>
        <taxon>Dothideomycetes</taxon>
        <taxon>Pleosporomycetidae</taxon>
        <taxon>Pleosporales</taxon>
        <taxon>Massarineae</taxon>
        <taxon>Periconiaceae</taxon>
        <taxon>Periconia</taxon>
    </lineage>
</organism>
<proteinExistence type="predicted"/>
<dbReference type="EMBL" id="KZ805408">
    <property type="protein sequence ID" value="PVH98684.1"/>
    <property type="molecule type" value="Genomic_DNA"/>
</dbReference>
<dbReference type="OrthoDB" id="4191831at2759"/>
<name>A0A2V1DNG6_9PLEO</name>
<dbReference type="AlphaFoldDB" id="A0A2V1DNG6"/>
<gene>
    <name evidence="1" type="ORF">DM02DRAFT_615620</name>
</gene>
<evidence type="ECO:0000313" key="2">
    <source>
        <dbReference type="Proteomes" id="UP000244855"/>
    </source>
</evidence>
<reference evidence="1 2" key="1">
    <citation type="journal article" date="2018" name="Sci. Rep.">
        <title>Comparative genomics provides insights into the lifestyle and reveals functional heterogeneity of dark septate endophytic fungi.</title>
        <authorList>
            <person name="Knapp D.G."/>
            <person name="Nemeth J.B."/>
            <person name="Barry K."/>
            <person name="Hainaut M."/>
            <person name="Henrissat B."/>
            <person name="Johnson J."/>
            <person name="Kuo A."/>
            <person name="Lim J.H.P."/>
            <person name="Lipzen A."/>
            <person name="Nolan M."/>
            <person name="Ohm R.A."/>
            <person name="Tamas L."/>
            <person name="Grigoriev I.V."/>
            <person name="Spatafora J.W."/>
            <person name="Nagy L.G."/>
            <person name="Kovacs G.M."/>
        </authorList>
    </citation>
    <scope>NUCLEOTIDE SEQUENCE [LARGE SCALE GENOMIC DNA]</scope>
    <source>
        <strain evidence="1 2">DSE2036</strain>
    </source>
</reference>
<keyword evidence="2" id="KW-1185">Reference proteome</keyword>
<sequence>MPEFFSFIAGSGLSYADSWIEKLRAGNLNAFVALLLSKLPNLATFRVGYAVVLADPEGYGYGEIPPQMTDENQFLGKLFQSAAFDTSNHGISRFQNLQDVFFPGPPDNDPGRNPEFSNPRDVMAFLSFPSMRSLSGWCTNPNSFPFAWPAGPPDLSRLTSLFLSFVNVEFLAQILERTMNLKKLHWGWKPNIDRLNSDTIDLGRFVKALKPCQDTLEDLTIECTNSLTFHDTVTREFEVRGSLSGLDSFANIKRFQAPFILLLPDWNWEVNESRRLEDSMPPNVEIVTITNENWIPNYGYDAKSEIAKLRAWITETAATRTPKLVEICFYESEDSDWRYPEDHENFEQIFEGSQLRHKIMKEVDKKP</sequence>
<protein>
    <submittedName>
        <fullName evidence="1">Uncharacterized protein</fullName>
    </submittedName>
</protein>
<accession>A0A2V1DNG6</accession>